<proteinExistence type="predicted"/>
<evidence type="ECO:0000313" key="2">
    <source>
        <dbReference type="Proteomes" id="UP001626536"/>
    </source>
</evidence>
<dbReference type="RefSeq" id="WP_407339826.1">
    <property type="nucleotide sequence ID" value="NZ_CP136862.1"/>
</dbReference>
<dbReference type="EMBL" id="CP136862">
    <property type="protein sequence ID" value="WOJ90378.1"/>
    <property type="molecule type" value="Genomic_DNA"/>
</dbReference>
<organism evidence="1 2">
    <name type="scientific">Methylocapsa polymorpha</name>
    <dbReference type="NCBI Taxonomy" id="3080828"/>
    <lineage>
        <taxon>Bacteria</taxon>
        <taxon>Pseudomonadati</taxon>
        <taxon>Pseudomonadota</taxon>
        <taxon>Alphaproteobacteria</taxon>
        <taxon>Hyphomicrobiales</taxon>
        <taxon>Beijerinckiaceae</taxon>
        <taxon>Methylocapsa</taxon>
    </lineage>
</organism>
<keyword evidence="2" id="KW-1185">Reference proteome</keyword>
<sequence length="55" mass="5454">MPAAPSGLVYGPPRGPRPGIPDFTVQYGYVANPGIASGGFGTMLQGQNPAAAAIP</sequence>
<dbReference type="Proteomes" id="UP001626536">
    <property type="component" value="Chromosome"/>
</dbReference>
<accession>A0ABZ0HUJ2</accession>
<protein>
    <submittedName>
        <fullName evidence="1">Uncharacterized protein</fullName>
    </submittedName>
</protein>
<gene>
    <name evidence="1" type="ORF">RZS28_03530</name>
</gene>
<name>A0ABZ0HUJ2_9HYPH</name>
<evidence type="ECO:0000313" key="1">
    <source>
        <dbReference type="EMBL" id="WOJ90378.1"/>
    </source>
</evidence>
<reference evidence="1 2" key="1">
    <citation type="submission" date="2023-10" db="EMBL/GenBank/DDBJ databases">
        <title>Novel methanotroph of the genus Methylocapsa from a subarctic wetland.</title>
        <authorList>
            <person name="Belova S.E."/>
            <person name="Oshkin I.Y."/>
            <person name="Miroshnikov K."/>
            <person name="Dedysh S.N."/>
        </authorList>
    </citation>
    <scope>NUCLEOTIDE SEQUENCE [LARGE SCALE GENOMIC DNA]</scope>
    <source>
        <strain evidence="1 2">RX1</strain>
    </source>
</reference>